<dbReference type="AlphaFoldDB" id="A0A3P1T6N0"/>
<gene>
    <name evidence="2" type="ORF">EII34_11825</name>
</gene>
<name>A0A3P1T6N0_9ACTN</name>
<reference evidence="2 3" key="1">
    <citation type="submission" date="2018-11" db="EMBL/GenBank/DDBJ databases">
        <title>Genomes From Bacteria Associated with the Canine Oral Cavity: a Test Case for Automated Genome-Based Taxonomic Assignment.</title>
        <authorList>
            <person name="Coil D.A."/>
            <person name="Jospin G."/>
            <person name="Darling A.E."/>
            <person name="Wallis C."/>
            <person name="Davis I.J."/>
            <person name="Harris S."/>
            <person name="Eisen J.A."/>
            <person name="Holcombe L.J."/>
            <person name="O'Flynn C."/>
        </authorList>
    </citation>
    <scope>NUCLEOTIDE SEQUENCE [LARGE SCALE GENOMIC DNA]</scope>
    <source>
        <strain evidence="2 3">OH887_COT-365</strain>
    </source>
</reference>
<evidence type="ECO:0000313" key="2">
    <source>
        <dbReference type="EMBL" id="RRD04063.1"/>
    </source>
</evidence>
<dbReference type="RefSeq" id="WP_124845364.1">
    <property type="nucleotide sequence ID" value="NZ_RQZG01000014.1"/>
</dbReference>
<feature type="compositionally biased region" description="Polar residues" evidence="1">
    <location>
        <begin position="60"/>
        <end position="70"/>
    </location>
</feature>
<evidence type="ECO:0000313" key="3">
    <source>
        <dbReference type="Proteomes" id="UP000280819"/>
    </source>
</evidence>
<dbReference type="Proteomes" id="UP000280819">
    <property type="component" value="Unassembled WGS sequence"/>
</dbReference>
<proteinExistence type="predicted"/>
<evidence type="ECO:0000256" key="1">
    <source>
        <dbReference type="SAM" id="MobiDB-lite"/>
    </source>
</evidence>
<dbReference type="EMBL" id="RQZG01000014">
    <property type="protein sequence ID" value="RRD04063.1"/>
    <property type="molecule type" value="Genomic_DNA"/>
</dbReference>
<sequence>MERLLIGRDLLKVGLEHPVRVRGVEPVRTGQEDLTVLLHGFSNHLGLVPADRASFDGQLEDQTVSPSRSVTPMPGSPL</sequence>
<protein>
    <submittedName>
        <fullName evidence="2">Uncharacterized protein</fullName>
    </submittedName>
</protein>
<feature type="region of interest" description="Disordered" evidence="1">
    <location>
        <begin position="59"/>
        <end position="78"/>
    </location>
</feature>
<organism evidence="2 3">
    <name type="scientific">Arachnia propionica</name>
    <dbReference type="NCBI Taxonomy" id="1750"/>
    <lineage>
        <taxon>Bacteria</taxon>
        <taxon>Bacillati</taxon>
        <taxon>Actinomycetota</taxon>
        <taxon>Actinomycetes</taxon>
        <taxon>Propionibacteriales</taxon>
        <taxon>Propionibacteriaceae</taxon>
        <taxon>Arachnia</taxon>
    </lineage>
</organism>
<accession>A0A3P1T6N0</accession>
<comment type="caution">
    <text evidence="2">The sequence shown here is derived from an EMBL/GenBank/DDBJ whole genome shotgun (WGS) entry which is preliminary data.</text>
</comment>